<accession>A0A2M8GG31</accession>
<comment type="caution">
    <text evidence="1">The sequence shown here is derived from an EMBL/GenBank/DDBJ whole genome shotgun (WGS) entry which is preliminary data.</text>
</comment>
<dbReference type="Proteomes" id="UP000230384">
    <property type="component" value="Unassembled WGS sequence"/>
</dbReference>
<evidence type="ECO:0000313" key="1">
    <source>
        <dbReference type="EMBL" id="PJC76312.1"/>
    </source>
</evidence>
<name>A0A2M8GG31_9BACT</name>
<reference evidence="2" key="1">
    <citation type="submission" date="2017-09" db="EMBL/GenBank/DDBJ databases">
        <title>Depth-based differentiation of microbial function through sediment-hosted aquifers and enrichment of novel symbionts in the deep terrestrial subsurface.</title>
        <authorList>
            <person name="Probst A.J."/>
            <person name="Ladd B."/>
            <person name="Jarett J.K."/>
            <person name="Geller-Mcgrath D.E."/>
            <person name="Sieber C.M.K."/>
            <person name="Emerson J.B."/>
            <person name="Anantharaman K."/>
            <person name="Thomas B.C."/>
            <person name="Malmstrom R."/>
            <person name="Stieglmeier M."/>
            <person name="Klingl A."/>
            <person name="Woyke T."/>
            <person name="Ryan C.M."/>
            <person name="Banfield J.F."/>
        </authorList>
    </citation>
    <scope>NUCLEOTIDE SEQUENCE [LARGE SCALE GENOMIC DNA]</scope>
</reference>
<dbReference type="AlphaFoldDB" id="A0A2M8GG31"/>
<gene>
    <name evidence="1" type="ORF">CO010_02915</name>
</gene>
<proteinExistence type="predicted"/>
<sequence length="157" mass="18018">MESTAEITLRVPCERLVELGLVSEKVAGEIQSRIVRKEQKDQPDEPQNIISFKRTANGFRILQTYISEEQQGGLCRIDEVINKEATLKKDGDNYDLIVRTRSDNFHLHALDRRWLSANYLVESEWREVKPSIRDFNRMLALVAEGLDLGCLGSNPLF</sequence>
<protein>
    <submittedName>
        <fullName evidence="1">Uncharacterized protein</fullName>
    </submittedName>
</protein>
<organism evidence="1 2">
    <name type="scientific">Candidatus Shapirobacteria bacterium CG_4_8_14_3_um_filter_39_11</name>
    <dbReference type="NCBI Taxonomy" id="1974875"/>
    <lineage>
        <taxon>Bacteria</taxon>
        <taxon>Candidatus Shapironibacteriota</taxon>
    </lineage>
</organism>
<dbReference type="EMBL" id="PFQN01000044">
    <property type="protein sequence ID" value="PJC76312.1"/>
    <property type="molecule type" value="Genomic_DNA"/>
</dbReference>
<evidence type="ECO:0000313" key="2">
    <source>
        <dbReference type="Proteomes" id="UP000230384"/>
    </source>
</evidence>